<comment type="similarity">
    <text evidence="1">Belongs to the class I-like SAM-binding methyltransferase superfamily. METTL21 family. EFM6 subfamily.</text>
</comment>
<feature type="binding site" evidence="1">
    <location>
        <position position="187"/>
    </location>
    <ligand>
        <name>S-adenosyl-L-methionine</name>
        <dbReference type="ChEBI" id="CHEBI:59789"/>
    </ligand>
</feature>
<dbReference type="EC" id="2.1.1.-" evidence="1"/>
<dbReference type="HOGENOM" id="CLU_055721_2_1_1"/>
<dbReference type="InterPro" id="IPR019410">
    <property type="entry name" value="Methyltransf_16"/>
</dbReference>
<proteinExistence type="inferred from homology"/>
<dbReference type="HAMAP" id="MF_03198">
    <property type="entry name" value="Methyltr_EFM6"/>
    <property type="match status" value="1"/>
</dbReference>
<dbReference type="PANTHER" id="PTHR14614">
    <property type="entry name" value="HEPATOCELLULAR CARCINOMA-ASSOCIATED ANTIGEN"/>
    <property type="match status" value="1"/>
</dbReference>
<name>B6Q2Q4_TALMQ</name>
<keyword evidence="1" id="KW-0808">Transferase</keyword>
<organism evidence="2 3">
    <name type="scientific">Talaromyces marneffei (strain ATCC 18224 / CBS 334.59 / QM 7333)</name>
    <name type="common">Penicillium marneffei</name>
    <dbReference type="NCBI Taxonomy" id="441960"/>
    <lineage>
        <taxon>Eukaryota</taxon>
        <taxon>Fungi</taxon>
        <taxon>Dikarya</taxon>
        <taxon>Ascomycota</taxon>
        <taxon>Pezizomycotina</taxon>
        <taxon>Eurotiomycetes</taxon>
        <taxon>Eurotiomycetidae</taxon>
        <taxon>Eurotiales</taxon>
        <taxon>Trichocomaceae</taxon>
        <taxon>Talaromyces</taxon>
        <taxon>Talaromyces sect. Talaromyces</taxon>
    </lineage>
</organism>
<dbReference type="InterPro" id="IPR033684">
    <property type="entry name" value="EFM6"/>
</dbReference>
<comment type="subcellular location">
    <subcellularLocation>
        <location evidence="1">Cytoplasm</location>
    </subcellularLocation>
</comment>
<keyword evidence="1" id="KW-0963">Cytoplasm</keyword>
<dbReference type="SUPFAM" id="SSF53335">
    <property type="entry name" value="S-adenosyl-L-methionine-dependent methyltransferases"/>
    <property type="match status" value="1"/>
</dbReference>
<reference evidence="3" key="1">
    <citation type="journal article" date="2015" name="Genome Announc.">
        <title>Genome sequence of the AIDS-associated pathogen Penicillium marneffei (ATCC18224) and its near taxonomic relative Talaromyces stipitatus (ATCC10500).</title>
        <authorList>
            <person name="Nierman W.C."/>
            <person name="Fedorova-Abrams N.D."/>
            <person name="Andrianopoulos A."/>
        </authorList>
    </citation>
    <scope>NUCLEOTIDE SEQUENCE [LARGE SCALE GENOMIC DNA]</scope>
    <source>
        <strain evidence="3">ATCC 18224 / CBS 334.59 / QM 7333</strain>
    </source>
</reference>
<dbReference type="PANTHER" id="PTHR14614:SF152">
    <property type="entry name" value="PROTEIN-LYSINE N-METHYLTRANSFERASE EFM6"/>
    <property type="match status" value="1"/>
</dbReference>
<sequence>MEETNVASPAQQRIPNTIEDAEITNTYFSFTEPSSPADDPDNSQLLIGESLIPVRERRHAGTTVVSIDGLLKEPLQLKEDLKEGCGGQLWPAGLLLSRYMLEEHATDLVGKTIVELGAGGGLVGLAVARGCQTDKPIYVTDQKPMMQLMADNISLNGLSTKVKPVLLDWAESPPAEIPEHPEIVLAADCVYFEPAFPLLISTLQRLLGPDTICYFCFKRRRRADLRCIKMVKKLFNVTEVNSFSTCDGYNRENLFLYKIQSRQKSKD</sequence>
<feature type="binding site" evidence="1">
    <location>
        <begin position="117"/>
        <end position="119"/>
    </location>
    <ligand>
        <name>S-adenosyl-L-methionine</name>
        <dbReference type="ChEBI" id="CHEBI:59789"/>
    </ligand>
</feature>
<protein>
    <recommendedName>
        <fullName evidence="1">Protein-lysine N-methyltransferase EFM6</fullName>
        <ecNumber evidence="1">2.1.1.-</ecNumber>
    </recommendedName>
    <alternativeName>
        <fullName evidence="1">Elongation factor methyltransferase 6</fullName>
    </alternativeName>
</protein>
<dbReference type="EMBL" id="DS995899">
    <property type="protein sequence ID" value="EEA28003.1"/>
    <property type="molecule type" value="Genomic_DNA"/>
</dbReference>
<evidence type="ECO:0000256" key="1">
    <source>
        <dbReference type="HAMAP-Rule" id="MF_03198"/>
    </source>
</evidence>
<dbReference type="OrthoDB" id="407325at2759"/>
<dbReference type="PhylomeDB" id="B6Q2Q4"/>
<dbReference type="Pfam" id="PF10294">
    <property type="entry name" value="Methyltransf_16"/>
    <property type="match status" value="1"/>
</dbReference>
<comment type="function">
    <text evidence="1">S-adenosyl-L-methionine-dependent protein-lysine N-methyltransferase that methylates elongation factor 1-alpha.</text>
</comment>
<evidence type="ECO:0000313" key="3">
    <source>
        <dbReference type="Proteomes" id="UP000001294"/>
    </source>
</evidence>
<dbReference type="AlphaFoldDB" id="B6Q2Q4"/>
<dbReference type="InterPro" id="IPR029063">
    <property type="entry name" value="SAM-dependent_MTases_sf"/>
</dbReference>
<dbReference type="VEuPathDB" id="FungiDB:PMAA_028300"/>
<dbReference type="GO" id="GO:0016279">
    <property type="term" value="F:protein-lysine N-methyltransferase activity"/>
    <property type="evidence" value="ECO:0007669"/>
    <property type="project" value="UniProtKB-UniRule"/>
</dbReference>
<gene>
    <name evidence="1" type="primary">EFM6</name>
    <name evidence="2" type="ORF">PMAA_028300</name>
</gene>
<dbReference type="Gene3D" id="3.40.50.150">
    <property type="entry name" value="Vaccinia Virus protein VP39"/>
    <property type="match status" value="1"/>
</dbReference>
<dbReference type="GO" id="GO:0005829">
    <property type="term" value="C:cytosol"/>
    <property type="evidence" value="ECO:0007669"/>
    <property type="project" value="TreeGrafter"/>
</dbReference>
<dbReference type="Proteomes" id="UP000001294">
    <property type="component" value="Unassembled WGS sequence"/>
</dbReference>
<feature type="binding site" evidence="1">
    <location>
        <position position="169"/>
    </location>
    <ligand>
        <name>S-adenosyl-L-methionine</name>
        <dbReference type="ChEBI" id="CHEBI:59789"/>
    </ligand>
</feature>
<dbReference type="GO" id="GO:0032259">
    <property type="term" value="P:methylation"/>
    <property type="evidence" value="ECO:0007669"/>
    <property type="project" value="UniProtKB-KW"/>
</dbReference>
<keyword evidence="3" id="KW-1185">Reference proteome</keyword>
<keyword evidence="1" id="KW-0489">Methyltransferase</keyword>
<feature type="binding site" evidence="1">
    <location>
        <position position="141"/>
    </location>
    <ligand>
        <name>S-adenosyl-L-methionine</name>
        <dbReference type="ChEBI" id="CHEBI:59789"/>
    </ligand>
</feature>
<feature type="binding site" evidence="1">
    <location>
        <position position="90"/>
    </location>
    <ligand>
        <name>S-adenosyl-L-methionine</name>
        <dbReference type="ChEBI" id="CHEBI:59789"/>
    </ligand>
</feature>
<evidence type="ECO:0000313" key="2">
    <source>
        <dbReference type="EMBL" id="EEA28003.1"/>
    </source>
</evidence>
<keyword evidence="1" id="KW-0949">S-adenosyl-L-methionine</keyword>
<accession>B6Q2Q4</accession>
<dbReference type="STRING" id="441960.B6Q2Q4"/>